<evidence type="ECO:0000259" key="3">
    <source>
        <dbReference type="PROSITE" id="PS50222"/>
    </source>
</evidence>
<dbReference type="InterPro" id="IPR018247">
    <property type="entry name" value="EF_Hand_1_Ca_BS"/>
</dbReference>
<evidence type="ECO:0000256" key="1">
    <source>
        <dbReference type="ARBA" id="ARBA00022737"/>
    </source>
</evidence>
<dbReference type="PANTHER" id="PTHR23048:SF0">
    <property type="entry name" value="CALMODULIN LIKE 3"/>
    <property type="match status" value="1"/>
</dbReference>
<dbReference type="GO" id="GO:0016460">
    <property type="term" value="C:myosin II complex"/>
    <property type="evidence" value="ECO:0007669"/>
    <property type="project" value="TreeGrafter"/>
</dbReference>
<dbReference type="Proteomes" id="UP000215902">
    <property type="component" value="Unassembled WGS sequence"/>
</dbReference>
<proteinExistence type="predicted"/>
<reference evidence="4 5" key="1">
    <citation type="submission" date="2017-06" db="EMBL/GenBank/DDBJ databases">
        <title>A platform for efficient transgenesis in Macrostomum lignano, a flatworm model organism for stem cell research.</title>
        <authorList>
            <person name="Berezikov E."/>
        </authorList>
    </citation>
    <scope>NUCLEOTIDE SEQUENCE [LARGE SCALE GENOMIC DNA]</scope>
    <source>
        <strain evidence="4">DV1</strain>
        <tissue evidence="4">Whole organism</tissue>
    </source>
</reference>
<evidence type="ECO:0000256" key="2">
    <source>
        <dbReference type="ARBA" id="ARBA00022837"/>
    </source>
</evidence>
<evidence type="ECO:0000313" key="4">
    <source>
        <dbReference type="EMBL" id="PAA50411.1"/>
    </source>
</evidence>
<gene>
    <name evidence="4" type="ORF">BOX15_Mlig006678g3</name>
</gene>
<comment type="caution">
    <text evidence="4">The sequence shown here is derived from an EMBL/GenBank/DDBJ whole genome shotgun (WGS) entry which is preliminary data.</text>
</comment>
<dbReference type="FunFam" id="1.10.238.10:FF:000001">
    <property type="entry name" value="Calmodulin 1"/>
    <property type="match status" value="1"/>
</dbReference>
<dbReference type="GO" id="GO:0005509">
    <property type="term" value="F:calcium ion binding"/>
    <property type="evidence" value="ECO:0007669"/>
    <property type="project" value="InterPro"/>
</dbReference>
<organism evidence="4 5">
    <name type="scientific">Macrostomum lignano</name>
    <dbReference type="NCBI Taxonomy" id="282301"/>
    <lineage>
        <taxon>Eukaryota</taxon>
        <taxon>Metazoa</taxon>
        <taxon>Spiralia</taxon>
        <taxon>Lophotrochozoa</taxon>
        <taxon>Platyhelminthes</taxon>
        <taxon>Rhabditophora</taxon>
        <taxon>Macrostomorpha</taxon>
        <taxon>Macrostomida</taxon>
        <taxon>Macrostomidae</taxon>
        <taxon>Macrostomum</taxon>
    </lineage>
</organism>
<dbReference type="InterPro" id="IPR050230">
    <property type="entry name" value="CALM/Myosin/TropC-like"/>
</dbReference>
<dbReference type="SMART" id="SM00054">
    <property type="entry name" value="EFh"/>
    <property type="match status" value="4"/>
</dbReference>
<dbReference type="InterPro" id="IPR002048">
    <property type="entry name" value="EF_hand_dom"/>
</dbReference>
<feature type="domain" description="EF-hand" evidence="3">
    <location>
        <begin position="29"/>
        <end position="64"/>
    </location>
</feature>
<dbReference type="Gene3D" id="1.10.238.10">
    <property type="entry name" value="EF-hand"/>
    <property type="match status" value="2"/>
</dbReference>
<dbReference type="Pfam" id="PF13499">
    <property type="entry name" value="EF-hand_7"/>
    <property type="match status" value="2"/>
</dbReference>
<sequence length="182" mass="20195">GAQRQQNLCSQSAKSVPNSLNMCDKHGGSNVEVLREVFNKSDTNGNGAIEVKELVSLMRAAGQTVTRPEAEALIREFDKNSNGTLEFQEFVAMMNAFVEKGGHKPQSEKQRIFELLDQNQDGVISKSELKFVMNEILQEGMSDRELDDMMTAADSDQDGVINFDEFSVLAAQMKIFDCTECS</sequence>
<dbReference type="AlphaFoldDB" id="A0A267DM99"/>
<dbReference type="PROSITE" id="PS50222">
    <property type="entry name" value="EF_HAND_2"/>
    <property type="match status" value="4"/>
</dbReference>
<dbReference type="EMBL" id="NIVC01003642">
    <property type="protein sequence ID" value="PAA50411.1"/>
    <property type="molecule type" value="Genomic_DNA"/>
</dbReference>
<dbReference type="PROSITE" id="PS00018">
    <property type="entry name" value="EF_HAND_1"/>
    <property type="match status" value="4"/>
</dbReference>
<feature type="domain" description="EF-hand" evidence="3">
    <location>
        <begin position="141"/>
        <end position="176"/>
    </location>
</feature>
<accession>A0A267DM99</accession>
<dbReference type="OrthoDB" id="26525at2759"/>
<dbReference type="STRING" id="282301.A0A267DM99"/>
<dbReference type="SUPFAM" id="SSF47473">
    <property type="entry name" value="EF-hand"/>
    <property type="match status" value="1"/>
</dbReference>
<name>A0A267DM99_9PLAT</name>
<feature type="domain" description="EF-hand" evidence="3">
    <location>
        <begin position="65"/>
        <end position="100"/>
    </location>
</feature>
<keyword evidence="5" id="KW-1185">Reference proteome</keyword>
<keyword evidence="2" id="KW-0106">Calcium</keyword>
<feature type="domain" description="EF-hand" evidence="3">
    <location>
        <begin position="104"/>
        <end position="139"/>
    </location>
</feature>
<evidence type="ECO:0000313" key="5">
    <source>
        <dbReference type="Proteomes" id="UP000215902"/>
    </source>
</evidence>
<protein>
    <recommendedName>
        <fullName evidence="3">EF-hand domain-containing protein</fullName>
    </recommendedName>
</protein>
<feature type="non-terminal residue" evidence="4">
    <location>
        <position position="1"/>
    </location>
</feature>
<dbReference type="PANTHER" id="PTHR23048">
    <property type="entry name" value="MYOSIN LIGHT CHAIN 1, 3"/>
    <property type="match status" value="1"/>
</dbReference>
<keyword evidence="1" id="KW-0677">Repeat</keyword>
<dbReference type="InterPro" id="IPR011992">
    <property type="entry name" value="EF-hand-dom_pair"/>
</dbReference>